<organism evidence="2 3">
    <name type="scientific">Legionella hackeliae</name>
    <dbReference type="NCBI Taxonomy" id="449"/>
    <lineage>
        <taxon>Bacteria</taxon>
        <taxon>Pseudomonadati</taxon>
        <taxon>Pseudomonadota</taxon>
        <taxon>Gammaproteobacteria</taxon>
        <taxon>Legionellales</taxon>
        <taxon>Legionellaceae</taxon>
        <taxon>Legionella</taxon>
    </lineage>
</organism>
<dbReference type="OrthoDB" id="5647610at2"/>
<dbReference type="STRING" id="449.LHA_2366"/>
<keyword evidence="1" id="KW-0732">Signal</keyword>
<evidence type="ECO:0000313" key="2">
    <source>
        <dbReference type="EMBL" id="CEK11382.1"/>
    </source>
</evidence>
<reference evidence="3" key="1">
    <citation type="submission" date="2014-09" db="EMBL/GenBank/DDBJ databases">
        <authorList>
            <person name="Gomez-Valero L."/>
        </authorList>
    </citation>
    <scope>NUCLEOTIDE SEQUENCE [LARGE SCALE GENOMIC DNA]</scope>
    <source>
        <strain evidence="3">ATCC35250</strain>
    </source>
</reference>
<dbReference type="Proteomes" id="UP000032803">
    <property type="component" value="Chromosome I"/>
</dbReference>
<keyword evidence="3" id="KW-1185">Reference proteome</keyword>
<gene>
    <name evidence="2" type="ORF">LHA_2366</name>
</gene>
<evidence type="ECO:0008006" key="4">
    <source>
        <dbReference type="Google" id="ProtNLM"/>
    </source>
</evidence>
<protein>
    <recommendedName>
        <fullName evidence="4">Inverse autotransporter beta-domain domain-containing protein</fullName>
    </recommendedName>
</protein>
<dbReference type="PATRIC" id="fig|449.7.peg.93"/>
<accession>A0A0A8UWA4</accession>
<feature type="signal peptide" evidence="1">
    <location>
        <begin position="1"/>
        <end position="23"/>
    </location>
</feature>
<proteinExistence type="predicted"/>
<dbReference type="HOGENOM" id="CLU_017159_0_0_6"/>
<dbReference type="EMBL" id="LN681225">
    <property type="protein sequence ID" value="CEK11382.1"/>
    <property type="molecule type" value="Genomic_DNA"/>
</dbReference>
<evidence type="ECO:0000256" key="1">
    <source>
        <dbReference type="SAM" id="SignalP"/>
    </source>
</evidence>
<sequence>MLRLPQLSFLTLSLLAASTSSYAEFHPSLFPFMPRVIGEGFFGDETLGEADALVPIYGNHGGIFYIDGMGKTGDDDGYLGSIGGGYRGIYNDRFLLGGYVFGDFNRVARGPHFPVVNPGLELMTSLWDIHVNGYFPTSPKQKVQGVFLGEQLGTTQYVSFAGHNQFDNLINLVEEVGNGVDGEVGLTLPMARNLRFYTGGYHFSFKESQDINGVIGGVEMPLNNYFTVSIRDSYDKVQKNTAQLTIRLTLGGMDKSGPPNVENRLLDPFRRHLGTWNTGSGIPSQEAYVNTGVRVLTRDNIWFFSSAGTPFVAANGFSNCTYENNCLDTSFSQTTVNSIDTISPNANFYLSSGSYGTFSGASTFVAPEADFLTVLTLNRGQSLYGRSIGFATSQLRIVEGSMELTGGNTYDSLFLINNNSEFFNGLIITGSNVRIANSVIGGTSNFRGYKRAVFVNEAQDVVIENSRLEAFVDNVVNTNIIATGISIVDSKGVQLINDTINVNATQRAANTISGRGIIIDGDDTGSIKVLNSQANVQVTNAAGVDAIAQGIVIDDLDFNIKPNILNSTINVNATSTGNGIGSTSVAQGILVQSGQVNVEDSLVRVNSLNETANGVSHALGYNVVNVFTTLRLFRTNANVTAESRGDNSSANSIGLTVNERAIASLEQTQINASSQARLLAITTGINAVGISTFNKATVSFAGVDITSEASANVARAIAIRGSNGLISETASINGSVLASNFTATANGLSSAFAEGLNLNQSEFKNLIVALKFFRADTYTVAATGADATAVGIEAANSSIAILAFPNLEVNNNAVEGVDFLSSTGSEIRLCSFLGFALSGECPLVGN</sequence>
<feature type="chain" id="PRO_5009754369" description="Inverse autotransporter beta-domain domain-containing protein" evidence="1">
    <location>
        <begin position="24"/>
        <end position="846"/>
    </location>
</feature>
<name>A0A0A8UWA4_LEGHA</name>
<dbReference type="Gene3D" id="2.40.160.160">
    <property type="entry name" value="Inverse autotransporter, beta-domain"/>
    <property type="match status" value="1"/>
</dbReference>
<dbReference type="AlphaFoldDB" id="A0A0A8UWA4"/>
<evidence type="ECO:0000313" key="3">
    <source>
        <dbReference type="Proteomes" id="UP000032803"/>
    </source>
</evidence>
<dbReference type="InterPro" id="IPR038177">
    <property type="entry name" value="IAT_beta_sf"/>
</dbReference>
<dbReference type="RefSeq" id="WP_045106592.1">
    <property type="nucleotide sequence ID" value="NZ_LN681225.1"/>
</dbReference>
<dbReference type="KEGG" id="lha:LHA_2366"/>